<organism evidence="5 6">
    <name type="scientific">Coemansia spiralis</name>
    <dbReference type="NCBI Taxonomy" id="417178"/>
    <lineage>
        <taxon>Eukaryota</taxon>
        <taxon>Fungi</taxon>
        <taxon>Fungi incertae sedis</taxon>
        <taxon>Zoopagomycota</taxon>
        <taxon>Kickxellomycotina</taxon>
        <taxon>Kickxellomycetes</taxon>
        <taxon>Kickxellales</taxon>
        <taxon>Kickxellaceae</taxon>
        <taxon>Coemansia</taxon>
    </lineage>
</organism>
<feature type="domain" description="RRM" evidence="4">
    <location>
        <begin position="144"/>
        <end position="222"/>
    </location>
</feature>
<evidence type="ECO:0000256" key="3">
    <source>
        <dbReference type="SAM" id="MobiDB-lite"/>
    </source>
</evidence>
<dbReference type="PANTHER" id="PTHR47640">
    <property type="entry name" value="TRNA SELENOCYSTEINE 1-ASSOCIATED PROTEIN 1-RELATED-RELATED"/>
    <property type="match status" value="1"/>
</dbReference>
<evidence type="ECO:0000313" key="5">
    <source>
        <dbReference type="EMBL" id="KAJ2679690.1"/>
    </source>
</evidence>
<dbReference type="GO" id="GO:0003729">
    <property type="term" value="F:mRNA binding"/>
    <property type="evidence" value="ECO:0007669"/>
    <property type="project" value="InterPro"/>
</dbReference>
<dbReference type="OrthoDB" id="8093034at2759"/>
<proteinExistence type="predicted"/>
<dbReference type="CDD" id="cd12619">
    <property type="entry name" value="RRM2_PUB1"/>
    <property type="match status" value="1"/>
</dbReference>
<dbReference type="Proteomes" id="UP001151518">
    <property type="component" value="Unassembled WGS sequence"/>
</dbReference>
<dbReference type="InterPro" id="IPR003954">
    <property type="entry name" value="RRM_euk-type"/>
</dbReference>
<sequence length="452" mass="48854">MEGPTASTQPNGAAATNGMYAVQNQQQQQQVAPMNGSAQFVASQKPEDPNVKSLYVGNLDPRVTEQILHEVFSAVRPAIGVKIIPDKRQVNGGLSYGFVEFADHQDASVALQSLNGRRIYEYEIRVNWAFTSGGQVHEDTSGHYHIFVGDLSPEVNDQVLTKAFGAYPSMSDARVMWDMSSWKSRGYGFVAFRDRADAEKAISQMNGEWLGSRAIRVNWANQKAAARPKHDSAGTAGSISSTSVNGQNMQPLTYEEVRDQTAQYNTTVYVGNLTSYTTQEQLQALFQPFGFVMELRMQPERGFAFVKMDTHENAAMAITQLNGTMINGRPAKCSWGKVRIADPKASFGGIAAAAAANPAYTYPYMYGMPQQQFGVPGGAGGQQPQPQANNPQGWNGFGYESYGYYANPNFPQPGQMIPPATIGGPTSAPGGAIPGTMPSGSSHASQVPENGY</sequence>
<feature type="domain" description="RRM" evidence="4">
    <location>
        <begin position="52"/>
        <end position="131"/>
    </location>
</feature>
<feature type="compositionally biased region" description="Polar residues" evidence="3">
    <location>
        <begin position="438"/>
        <end position="452"/>
    </location>
</feature>
<name>A0A9W8L075_9FUNG</name>
<reference evidence="5" key="1">
    <citation type="submission" date="2022-07" db="EMBL/GenBank/DDBJ databases">
        <title>Phylogenomic reconstructions and comparative analyses of Kickxellomycotina fungi.</title>
        <authorList>
            <person name="Reynolds N.K."/>
            <person name="Stajich J.E."/>
            <person name="Barry K."/>
            <person name="Grigoriev I.V."/>
            <person name="Crous P."/>
            <person name="Smith M.E."/>
        </authorList>
    </citation>
    <scope>NUCLEOTIDE SEQUENCE</scope>
    <source>
        <strain evidence="5">NRRL 3115</strain>
    </source>
</reference>
<evidence type="ECO:0000256" key="1">
    <source>
        <dbReference type="ARBA" id="ARBA00022884"/>
    </source>
</evidence>
<dbReference type="Pfam" id="PF00076">
    <property type="entry name" value="RRM_1"/>
    <property type="match status" value="3"/>
</dbReference>
<accession>A0A9W8L075</accession>
<dbReference type="Gene3D" id="3.30.70.330">
    <property type="match status" value="3"/>
</dbReference>
<dbReference type="InterPro" id="IPR035979">
    <property type="entry name" value="RBD_domain_sf"/>
</dbReference>
<feature type="region of interest" description="Disordered" evidence="3">
    <location>
        <begin position="24"/>
        <end position="43"/>
    </location>
</feature>
<gene>
    <name evidence="5" type="primary">PUB1</name>
    <name evidence="5" type="ORF">GGI25_001380</name>
</gene>
<dbReference type="SMART" id="SM00361">
    <property type="entry name" value="RRM_1"/>
    <property type="match status" value="2"/>
</dbReference>
<dbReference type="GO" id="GO:0010494">
    <property type="term" value="C:cytoplasmic stress granule"/>
    <property type="evidence" value="ECO:0007669"/>
    <property type="project" value="TreeGrafter"/>
</dbReference>
<comment type="caution">
    <text evidence="5">The sequence shown here is derived from an EMBL/GenBank/DDBJ whole genome shotgun (WGS) entry which is preliminary data.</text>
</comment>
<dbReference type="SMART" id="SM00360">
    <property type="entry name" value="RRM"/>
    <property type="match status" value="3"/>
</dbReference>
<dbReference type="PANTHER" id="PTHR47640:SF5">
    <property type="entry name" value="RRM DOMAIN-CONTAINING PROTEIN"/>
    <property type="match status" value="1"/>
</dbReference>
<feature type="domain" description="RRM" evidence="4">
    <location>
        <begin position="266"/>
        <end position="338"/>
    </location>
</feature>
<dbReference type="GO" id="GO:0034063">
    <property type="term" value="P:stress granule assembly"/>
    <property type="evidence" value="ECO:0007669"/>
    <property type="project" value="TreeGrafter"/>
</dbReference>
<evidence type="ECO:0000259" key="4">
    <source>
        <dbReference type="PROSITE" id="PS50102"/>
    </source>
</evidence>
<evidence type="ECO:0000256" key="2">
    <source>
        <dbReference type="PROSITE-ProRule" id="PRU00176"/>
    </source>
</evidence>
<keyword evidence="1 2" id="KW-0694">RNA-binding</keyword>
<feature type="compositionally biased region" description="Low complexity" evidence="3">
    <location>
        <begin position="233"/>
        <end position="243"/>
    </location>
</feature>
<dbReference type="InterPro" id="IPR012677">
    <property type="entry name" value="Nucleotide-bd_a/b_plait_sf"/>
</dbReference>
<dbReference type="GO" id="GO:0043488">
    <property type="term" value="P:regulation of mRNA stability"/>
    <property type="evidence" value="ECO:0007669"/>
    <property type="project" value="TreeGrafter"/>
</dbReference>
<feature type="region of interest" description="Disordered" evidence="3">
    <location>
        <begin position="226"/>
        <end position="246"/>
    </location>
</feature>
<dbReference type="AlphaFoldDB" id="A0A9W8L075"/>
<dbReference type="PROSITE" id="PS50102">
    <property type="entry name" value="RRM"/>
    <property type="match status" value="3"/>
</dbReference>
<dbReference type="InterPro" id="IPR000504">
    <property type="entry name" value="RRM_dom"/>
</dbReference>
<feature type="region of interest" description="Disordered" evidence="3">
    <location>
        <begin position="422"/>
        <end position="452"/>
    </location>
</feature>
<dbReference type="EMBL" id="JANBTW010000010">
    <property type="protein sequence ID" value="KAJ2679690.1"/>
    <property type="molecule type" value="Genomic_DNA"/>
</dbReference>
<dbReference type="InterPro" id="IPR050825">
    <property type="entry name" value="RBM42_RBP45_47-like"/>
</dbReference>
<dbReference type="SUPFAM" id="SSF54928">
    <property type="entry name" value="RNA-binding domain, RBD"/>
    <property type="match status" value="2"/>
</dbReference>
<protein>
    <submittedName>
        <fullName evidence="5">E3 ubiquitin-protein ligase pub1</fullName>
    </submittedName>
</protein>
<evidence type="ECO:0000313" key="6">
    <source>
        <dbReference type="Proteomes" id="UP001151518"/>
    </source>
</evidence>
<dbReference type="GO" id="GO:0000184">
    <property type="term" value="P:nuclear-transcribed mRNA catabolic process, nonsense-mediated decay"/>
    <property type="evidence" value="ECO:0007669"/>
    <property type="project" value="TreeGrafter"/>
</dbReference>